<dbReference type="Pfam" id="PF07610">
    <property type="entry name" value="DUF1573"/>
    <property type="match status" value="1"/>
</dbReference>
<gene>
    <name evidence="4" type="ORF">DXC16_15790</name>
    <name evidence="3" type="ORF">DXC44_00245</name>
    <name evidence="1" type="ORF">GAY01_06765</name>
    <name evidence="2" type="ORF">GAY79_20520</name>
</gene>
<evidence type="ECO:0000313" key="6">
    <source>
        <dbReference type="Proteomes" id="UP000261278"/>
    </source>
</evidence>
<dbReference type="Proteomes" id="UP000261003">
    <property type="component" value="Unassembled WGS sequence"/>
</dbReference>
<dbReference type="Proteomes" id="UP000433382">
    <property type="component" value="Unassembled WGS sequence"/>
</dbReference>
<evidence type="ECO:0000313" key="3">
    <source>
        <dbReference type="EMBL" id="RGL89201.1"/>
    </source>
</evidence>
<sequence length="89" mass="10061">MAICLFDFFSGGVFIYKNMGSDSLHIYYIVSSWDCPETRCSKFHAAPGDTLQLKVSFRSDSIGVFVREFHIYGNFPFLPFGLTVEGDCI</sequence>
<protein>
    <submittedName>
        <fullName evidence="3">DUF1573 domain-containing protein</fullName>
    </submittedName>
</protein>
<reference evidence="5 6" key="1">
    <citation type="submission" date="2018-08" db="EMBL/GenBank/DDBJ databases">
        <title>A genome reference for cultivated species of the human gut microbiota.</title>
        <authorList>
            <person name="Zou Y."/>
            <person name="Xue W."/>
            <person name="Luo G."/>
        </authorList>
    </citation>
    <scope>NUCLEOTIDE SEQUENCE [LARGE SCALE GENOMIC DNA]</scope>
    <source>
        <strain evidence="4 5">OM08-13BH</strain>
        <strain evidence="3 6">TF05-18</strain>
    </source>
</reference>
<dbReference type="Gene3D" id="2.60.40.10">
    <property type="entry name" value="Immunoglobulins"/>
    <property type="match status" value="1"/>
</dbReference>
<dbReference type="InterPro" id="IPR011467">
    <property type="entry name" value="DUF1573"/>
</dbReference>
<evidence type="ECO:0000313" key="2">
    <source>
        <dbReference type="EMBL" id="KAB6555694.1"/>
    </source>
</evidence>
<accession>A0A396AU95</accession>
<proteinExistence type="predicted"/>
<dbReference type="EMBL" id="WDAY01000067">
    <property type="protein sequence ID" value="KAB6555694.1"/>
    <property type="molecule type" value="Genomic_DNA"/>
</dbReference>
<dbReference type="Proteomes" id="UP000437431">
    <property type="component" value="Unassembled WGS sequence"/>
</dbReference>
<dbReference type="EMBL" id="QSSN01000001">
    <property type="protein sequence ID" value="RGL89201.1"/>
    <property type="molecule type" value="Genomic_DNA"/>
</dbReference>
<evidence type="ECO:0000313" key="4">
    <source>
        <dbReference type="EMBL" id="RGM41939.1"/>
    </source>
</evidence>
<evidence type="ECO:0000313" key="5">
    <source>
        <dbReference type="Proteomes" id="UP000261003"/>
    </source>
</evidence>
<evidence type="ECO:0000313" key="1">
    <source>
        <dbReference type="EMBL" id="KAB3572279.1"/>
    </source>
</evidence>
<dbReference type="Proteomes" id="UP000261278">
    <property type="component" value="Unassembled WGS sequence"/>
</dbReference>
<dbReference type="EMBL" id="WCZM01000008">
    <property type="protein sequence ID" value="KAB3572279.1"/>
    <property type="molecule type" value="Genomic_DNA"/>
</dbReference>
<evidence type="ECO:0000313" key="8">
    <source>
        <dbReference type="Proteomes" id="UP000437431"/>
    </source>
</evidence>
<dbReference type="AlphaFoldDB" id="A0A396AU95"/>
<name>A0A396AU95_PHOVU</name>
<reference evidence="7 8" key="2">
    <citation type="journal article" date="2019" name="Nat. Med.">
        <title>A library of human gut bacterial isolates paired with longitudinal multiomics data enables mechanistic microbiome research.</title>
        <authorList>
            <person name="Poyet M."/>
            <person name="Groussin M."/>
            <person name="Gibbons S.M."/>
            <person name="Avila-Pacheco J."/>
            <person name="Jiang X."/>
            <person name="Kearney S.M."/>
            <person name="Perrotta A.R."/>
            <person name="Berdy B."/>
            <person name="Zhao S."/>
            <person name="Lieberman T.D."/>
            <person name="Swanson P.K."/>
            <person name="Smith M."/>
            <person name="Roesemann S."/>
            <person name="Alexander J.E."/>
            <person name="Rich S.A."/>
            <person name="Livny J."/>
            <person name="Vlamakis H."/>
            <person name="Clish C."/>
            <person name="Bullock K."/>
            <person name="Deik A."/>
            <person name="Scott J."/>
            <person name="Pierce K.A."/>
            <person name="Xavier R.J."/>
            <person name="Alm E.J."/>
        </authorList>
    </citation>
    <scope>NUCLEOTIDE SEQUENCE [LARGE SCALE GENOMIC DNA]</scope>
    <source>
        <strain evidence="2 8">BIOML-A111</strain>
        <strain evidence="1 7">BIOML-A73</strain>
    </source>
</reference>
<dbReference type="InterPro" id="IPR013783">
    <property type="entry name" value="Ig-like_fold"/>
</dbReference>
<evidence type="ECO:0000313" key="7">
    <source>
        <dbReference type="Proteomes" id="UP000433382"/>
    </source>
</evidence>
<dbReference type="EMBL" id="QSTG01000029">
    <property type="protein sequence ID" value="RGM41939.1"/>
    <property type="molecule type" value="Genomic_DNA"/>
</dbReference>
<organism evidence="3 6">
    <name type="scientific">Phocaeicola vulgatus</name>
    <name type="common">Bacteroides vulgatus</name>
    <dbReference type="NCBI Taxonomy" id="821"/>
    <lineage>
        <taxon>Bacteria</taxon>
        <taxon>Pseudomonadati</taxon>
        <taxon>Bacteroidota</taxon>
        <taxon>Bacteroidia</taxon>
        <taxon>Bacteroidales</taxon>
        <taxon>Bacteroidaceae</taxon>
        <taxon>Phocaeicola</taxon>
    </lineage>
</organism>
<comment type="caution">
    <text evidence="3">The sequence shown here is derived from an EMBL/GenBank/DDBJ whole genome shotgun (WGS) entry which is preliminary data.</text>
</comment>